<dbReference type="HOGENOM" id="CLU_3143014_0_0_1"/>
<gene>
    <name evidence="1" type="ORF">CC1G_14719</name>
</gene>
<evidence type="ECO:0000313" key="1">
    <source>
        <dbReference type="EMBL" id="EFI27796.1"/>
    </source>
</evidence>
<name>D6RN08_COPC7</name>
<organism evidence="1 2">
    <name type="scientific">Coprinopsis cinerea (strain Okayama-7 / 130 / ATCC MYA-4618 / FGSC 9003)</name>
    <name type="common">Inky cap fungus</name>
    <name type="synonym">Hormographiella aspergillata</name>
    <dbReference type="NCBI Taxonomy" id="240176"/>
    <lineage>
        <taxon>Eukaryota</taxon>
        <taxon>Fungi</taxon>
        <taxon>Dikarya</taxon>
        <taxon>Basidiomycota</taxon>
        <taxon>Agaricomycotina</taxon>
        <taxon>Agaricomycetes</taxon>
        <taxon>Agaricomycetidae</taxon>
        <taxon>Agaricales</taxon>
        <taxon>Agaricineae</taxon>
        <taxon>Psathyrellaceae</taxon>
        <taxon>Coprinopsis</taxon>
    </lineage>
</organism>
<keyword evidence="2" id="KW-1185">Reference proteome</keyword>
<dbReference type="AlphaFoldDB" id="D6RN08"/>
<sequence length="49" mass="5853">MRERNKEGNLENHSDNWRWATWEFAESEFEVKFAVVDSKSGGVFIYTRV</sequence>
<dbReference type="VEuPathDB" id="FungiDB:CC1G_14719"/>
<dbReference type="EMBL" id="AACS02000005">
    <property type="protein sequence ID" value="EFI27796.1"/>
    <property type="molecule type" value="Genomic_DNA"/>
</dbReference>
<dbReference type="RefSeq" id="XP_002911290.1">
    <property type="nucleotide sequence ID" value="XM_002911244.1"/>
</dbReference>
<dbReference type="Proteomes" id="UP000001861">
    <property type="component" value="Unassembled WGS sequence"/>
</dbReference>
<comment type="caution">
    <text evidence="1">The sequence shown here is derived from an EMBL/GenBank/DDBJ whole genome shotgun (WGS) entry which is preliminary data.</text>
</comment>
<accession>D6RN08</accession>
<reference evidence="1 2" key="1">
    <citation type="journal article" date="2010" name="Proc. Natl. Acad. Sci. U.S.A.">
        <title>Insights into evolution of multicellular fungi from the assembled chromosomes of the mushroom Coprinopsis cinerea (Coprinus cinereus).</title>
        <authorList>
            <person name="Stajich J.E."/>
            <person name="Wilke S.K."/>
            <person name="Ahren D."/>
            <person name="Au C.H."/>
            <person name="Birren B.W."/>
            <person name="Borodovsky M."/>
            <person name="Burns C."/>
            <person name="Canback B."/>
            <person name="Casselton L.A."/>
            <person name="Cheng C.K."/>
            <person name="Deng J."/>
            <person name="Dietrich F.S."/>
            <person name="Fargo D.C."/>
            <person name="Farman M.L."/>
            <person name="Gathman A.C."/>
            <person name="Goldberg J."/>
            <person name="Guigo R."/>
            <person name="Hoegger P.J."/>
            <person name="Hooker J.B."/>
            <person name="Huggins A."/>
            <person name="James T.Y."/>
            <person name="Kamada T."/>
            <person name="Kilaru S."/>
            <person name="Kodira C."/>
            <person name="Kues U."/>
            <person name="Kupfer D."/>
            <person name="Kwan H.S."/>
            <person name="Lomsadze A."/>
            <person name="Li W."/>
            <person name="Lilly W.W."/>
            <person name="Ma L.J."/>
            <person name="Mackey A.J."/>
            <person name="Manning G."/>
            <person name="Martin F."/>
            <person name="Muraguchi H."/>
            <person name="Natvig D.O."/>
            <person name="Palmerini H."/>
            <person name="Ramesh M.A."/>
            <person name="Rehmeyer C.J."/>
            <person name="Roe B.A."/>
            <person name="Shenoy N."/>
            <person name="Stanke M."/>
            <person name="Ter-Hovhannisyan V."/>
            <person name="Tunlid A."/>
            <person name="Velagapudi R."/>
            <person name="Vision T.J."/>
            <person name="Zeng Q."/>
            <person name="Zolan M.E."/>
            <person name="Pukkila P.J."/>
        </authorList>
    </citation>
    <scope>NUCLEOTIDE SEQUENCE [LARGE SCALE GENOMIC DNA]</scope>
    <source>
        <strain evidence="2">Okayama-7 / 130 / ATCC MYA-4618 / FGSC 9003</strain>
    </source>
</reference>
<dbReference type="InParanoid" id="D6RN08"/>
<dbReference type="GeneID" id="9378338"/>
<evidence type="ECO:0000313" key="2">
    <source>
        <dbReference type="Proteomes" id="UP000001861"/>
    </source>
</evidence>
<proteinExistence type="predicted"/>
<protein>
    <submittedName>
        <fullName evidence="1">Uncharacterized protein</fullName>
    </submittedName>
</protein>
<dbReference type="KEGG" id="cci:CC1G_14719"/>